<evidence type="ECO:0008006" key="3">
    <source>
        <dbReference type="Google" id="ProtNLM"/>
    </source>
</evidence>
<name>A0A6M3ITG4_9ZZZZ</name>
<protein>
    <recommendedName>
        <fullName evidence="3">JAB domain-containing protein</fullName>
    </recommendedName>
</protein>
<proteinExistence type="predicted"/>
<dbReference type="EMBL" id="MT141385">
    <property type="protein sequence ID" value="QJA59802.1"/>
    <property type="molecule type" value="Genomic_DNA"/>
</dbReference>
<reference evidence="1" key="1">
    <citation type="submission" date="2020-03" db="EMBL/GenBank/DDBJ databases">
        <title>The deep terrestrial virosphere.</title>
        <authorList>
            <person name="Holmfeldt K."/>
            <person name="Nilsson E."/>
            <person name="Simone D."/>
            <person name="Lopez-Fernandez M."/>
            <person name="Wu X."/>
            <person name="de Brujin I."/>
            <person name="Lundin D."/>
            <person name="Andersson A."/>
            <person name="Bertilsson S."/>
            <person name="Dopson M."/>
        </authorList>
    </citation>
    <scope>NUCLEOTIDE SEQUENCE</scope>
    <source>
        <strain evidence="2">MM415A00623</strain>
        <strain evidence="1">MM415B01227</strain>
    </source>
</reference>
<accession>A0A6M3ITG4</accession>
<organism evidence="1">
    <name type="scientific">viral metagenome</name>
    <dbReference type="NCBI Taxonomy" id="1070528"/>
    <lineage>
        <taxon>unclassified sequences</taxon>
        <taxon>metagenomes</taxon>
        <taxon>organismal metagenomes</taxon>
    </lineage>
</organism>
<evidence type="ECO:0000313" key="2">
    <source>
        <dbReference type="EMBL" id="QJA80903.1"/>
    </source>
</evidence>
<dbReference type="AlphaFoldDB" id="A0A6M3ITG4"/>
<gene>
    <name evidence="2" type="ORF">MM415A00623_0023</name>
    <name evidence="1" type="ORF">MM415B01227_0019</name>
</gene>
<dbReference type="EMBL" id="MT142440">
    <property type="protein sequence ID" value="QJA80903.1"/>
    <property type="molecule type" value="Genomic_DNA"/>
</dbReference>
<sequence>MSQVEHAAVLCQLGKELLWGNKAKGDFTSVSLPGVSCGCPTGAKPIGLWHTHPSDPLLDLFGFGKAELSQQDKSEAKRLGMAFMCVSVPEKKITKCHRV</sequence>
<evidence type="ECO:0000313" key="1">
    <source>
        <dbReference type="EMBL" id="QJA59802.1"/>
    </source>
</evidence>